<protein>
    <recommendedName>
        <fullName evidence="1">CxC2-like cysteine cluster KDZ transposase-associated domain-containing protein</fullName>
    </recommendedName>
</protein>
<reference evidence="3" key="2">
    <citation type="submission" date="2015-01" db="EMBL/GenBank/DDBJ databases">
        <title>Evolutionary Origins and Diversification of the Mycorrhizal Mutualists.</title>
        <authorList>
            <consortium name="DOE Joint Genome Institute"/>
            <consortium name="Mycorrhizal Genomics Consortium"/>
            <person name="Kohler A."/>
            <person name="Kuo A."/>
            <person name="Nagy L.G."/>
            <person name="Floudas D."/>
            <person name="Copeland A."/>
            <person name="Barry K.W."/>
            <person name="Cichocki N."/>
            <person name="Veneault-Fourrey C."/>
            <person name="LaButti K."/>
            <person name="Lindquist E.A."/>
            <person name="Lipzen A."/>
            <person name="Lundell T."/>
            <person name="Morin E."/>
            <person name="Murat C."/>
            <person name="Riley R."/>
            <person name="Ohm R."/>
            <person name="Sun H."/>
            <person name="Tunlid A."/>
            <person name="Henrissat B."/>
            <person name="Grigoriev I.V."/>
            <person name="Hibbett D.S."/>
            <person name="Martin F."/>
        </authorList>
    </citation>
    <scope>NUCLEOTIDE SEQUENCE [LARGE SCALE GENOMIC DNA]</scope>
    <source>
        <strain evidence="3">F 1598</strain>
    </source>
</reference>
<feature type="non-terminal residue" evidence="2">
    <location>
        <position position="1"/>
    </location>
</feature>
<dbReference type="Pfam" id="PF18758">
    <property type="entry name" value="KDZ"/>
    <property type="match status" value="1"/>
</dbReference>
<evidence type="ECO:0000313" key="2">
    <source>
        <dbReference type="EMBL" id="KIM74216.1"/>
    </source>
</evidence>
<feature type="non-terminal residue" evidence="2">
    <location>
        <position position="839"/>
    </location>
</feature>
<keyword evidence="3" id="KW-1185">Reference proteome</keyword>
<dbReference type="STRING" id="765440.A0A0C3F2T6"/>
<feature type="domain" description="CxC2-like cysteine cluster KDZ transposase-associated" evidence="1">
    <location>
        <begin position="14"/>
        <end position="55"/>
    </location>
</feature>
<dbReference type="HOGENOM" id="CLU_003703_13_3_1"/>
<dbReference type="InterPro" id="IPR041457">
    <property type="entry name" value="CxC2_KDZ-assoc"/>
</dbReference>
<reference evidence="2 3" key="1">
    <citation type="submission" date="2014-04" db="EMBL/GenBank/DDBJ databases">
        <authorList>
            <consortium name="DOE Joint Genome Institute"/>
            <person name="Kuo A."/>
            <person name="Tarkka M."/>
            <person name="Buscot F."/>
            <person name="Kohler A."/>
            <person name="Nagy L.G."/>
            <person name="Floudas D."/>
            <person name="Copeland A."/>
            <person name="Barry K.W."/>
            <person name="Cichocki N."/>
            <person name="Veneault-Fourrey C."/>
            <person name="LaButti K."/>
            <person name="Lindquist E.A."/>
            <person name="Lipzen A."/>
            <person name="Lundell T."/>
            <person name="Morin E."/>
            <person name="Murat C."/>
            <person name="Sun H."/>
            <person name="Tunlid A."/>
            <person name="Henrissat B."/>
            <person name="Grigoriev I.V."/>
            <person name="Hibbett D.S."/>
            <person name="Martin F."/>
            <person name="Nordberg H.P."/>
            <person name="Cantor M.N."/>
            <person name="Hua S.X."/>
        </authorList>
    </citation>
    <scope>NUCLEOTIDE SEQUENCE [LARGE SCALE GENOMIC DNA]</scope>
    <source>
        <strain evidence="2 3">F 1598</strain>
    </source>
</reference>
<dbReference type="EMBL" id="KN833065">
    <property type="protein sequence ID" value="KIM74216.1"/>
    <property type="molecule type" value="Genomic_DNA"/>
</dbReference>
<name>A0A0C3F2T6_PILCF</name>
<accession>A0A0C3F2T6</accession>
<dbReference type="Pfam" id="PF18803">
    <property type="entry name" value="CxC2"/>
    <property type="match status" value="2"/>
</dbReference>
<dbReference type="InParanoid" id="A0A0C3F2T6"/>
<dbReference type="OrthoDB" id="2682806at2759"/>
<evidence type="ECO:0000313" key="3">
    <source>
        <dbReference type="Proteomes" id="UP000054166"/>
    </source>
</evidence>
<evidence type="ECO:0000259" key="1">
    <source>
        <dbReference type="Pfam" id="PF18803"/>
    </source>
</evidence>
<dbReference type="AlphaFoldDB" id="A0A0C3F2T6"/>
<proteinExistence type="predicted"/>
<gene>
    <name evidence="2" type="ORF">PILCRDRAFT_55966</name>
</gene>
<feature type="domain" description="CxC2-like cysteine cluster KDZ transposase-associated" evidence="1">
    <location>
        <begin position="57"/>
        <end position="92"/>
    </location>
</feature>
<organism evidence="2 3">
    <name type="scientific">Piloderma croceum (strain F 1598)</name>
    <dbReference type="NCBI Taxonomy" id="765440"/>
    <lineage>
        <taxon>Eukaryota</taxon>
        <taxon>Fungi</taxon>
        <taxon>Dikarya</taxon>
        <taxon>Basidiomycota</taxon>
        <taxon>Agaricomycotina</taxon>
        <taxon>Agaricomycetes</taxon>
        <taxon>Agaricomycetidae</taxon>
        <taxon>Atheliales</taxon>
        <taxon>Atheliaceae</taxon>
        <taxon>Piloderma</taxon>
    </lineage>
</organism>
<dbReference type="Proteomes" id="UP000054166">
    <property type="component" value="Unassembled WGS sequence"/>
</dbReference>
<dbReference type="InterPro" id="IPR040521">
    <property type="entry name" value="KDZ"/>
</dbReference>
<sequence length="839" mass="96511">LQMWNGLFFQRKTLRELGLRVQLGHAYGRSCPTKRAAHVNFRVIHSNGIHHVAIDQSATFEVLNHFHLLNLQGKVTGYSFYRALEFQTDNSGLEPPPDRLETFMLIIREWRHIKMLKRSGRGFNPGGVNATTPGSLAIPCRACPIPNVNLPMGWENVPPERAWLYMLIVAMDANFRLRSRLRGTINKEPTLGLGWAYFVDNKPYSDFIKDYVDQEEIRTCVGFQALLNMLTKGSKGLRATGMAVVSCARHQLFRPLGMGDLQKGERQCNMDYLFTSSIAACGLRRVAISYDVGCQWFTKFWDRAKQLPAALVPPVSMIIRALVPKFHLQSHIEACQSAFSFNFFKGGARCDGEGVERNWDELNRQGPSTSEMLPCARWNTLDDCCGWVNWRKTMGLGNLLLKRLLVATTEAGKSRRDFTLFDSSLREENLAEVVEMESDLAAWMDDHSSRPDPYRLPKSNVTLQQVRLSMAEEEKARTEAGTGSTHDVTASAFLLLGMDIEGLQQTLRLETSGKQKQMLLQKTSTVEHRTILLKCIRRFREMQQLYMPGFDPKTRSHVDRSSSSPPHSVHVEDLKLYMPSDLSDTDRRKYCPNGLAAMEDRLRYAEATDSLENMHHQLRTRSFTNRFKIANVTGQIRNTRARETQHSIDDRVRTYELQYRRARAAILKLRGNGPWEDVLKVLDHSDVRALNERELTAQEKEDIRWVRERNGVVSEADDINAERVLATVASVGEGHRRPSWIWYTGNVHEDMNDPLTHAALRVEWAKAKARADRWEEEVILLDEEMRRVLEYCQWKEDWWIKQAPRREDVSARLAEGLRAYAEEQADLERRIRSSWTTKW</sequence>